<evidence type="ECO:0000313" key="2">
    <source>
        <dbReference type="EMBL" id="RCV08060.1"/>
    </source>
</evidence>
<reference evidence="2" key="1">
    <citation type="journal article" date="2012" name="Nat. Biotechnol.">
        <title>Reference genome sequence of the model plant Setaria.</title>
        <authorList>
            <person name="Bennetzen J.L."/>
            <person name="Schmutz J."/>
            <person name="Wang H."/>
            <person name="Percifield R."/>
            <person name="Hawkins J."/>
            <person name="Pontaroli A.C."/>
            <person name="Estep M."/>
            <person name="Feng L."/>
            <person name="Vaughn J.N."/>
            <person name="Grimwood J."/>
            <person name="Jenkins J."/>
            <person name="Barry K."/>
            <person name="Lindquist E."/>
            <person name="Hellsten U."/>
            <person name="Deshpande S."/>
            <person name="Wang X."/>
            <person name="Wu X."/>
            <person name="Mitros T."/>
            <person name="Triplett J."/>
            <person name="Yang X."/>
            <person name="Ye C.Y."/>
            <person name="Mauro-Herrera M."/>
            <person name="Wang L."/>
            <person name="Li P."/>
            <person name="Sharma M."/>
            <person name="Sharma R."/>
            <person name="Ronald P.C."/>
            <person name="Panaud O."/>
            <person name="Kellogg E.A."/>
            <person name="Brutnell T.P."/>
            <person name="Doust A.N."/>
            <person name="Tuskan G.A."/>
            <person name="Rokhsar D."/>
            <person name="Devos K.M."/>
        </authorList>
    </citation>
    <scope>NUCLEOTIDE SEQUENCE [LARGE SCALE GENOMIC DNA]</scope>
    <source>
        <strain evidence="2">Yugu1</strain>
    </source>
</reference>
<proteinExistence type="predicted"/>
<sequence>MGSNPAAADLTIALIPAAGDLPVAPIPGLAGSSSSSAAVQPRRNAYSVFQVLRALVYGAPVIAVLEDGYPAGAEERQRLAVRGRVRGLVVGTMNSYLRACGRIPMVCPEDSFDLNAAAAAPPNDTQLPPPVRGGGGFPLICAYCNCGFCFGVYEVPWLIPPPGYVCAELPVPATADLVALPAVEPLYGRGALPGPSSATPPVAARLLVCSNQHHFMVAMSMLRLARRAPSLVWRRPSSLGVLPAVVGGAGGGSLQQRRRATARPAAEPRASSAGASSSRNLVMPGDEDMVQLSLRHNHNPLNLSLGWR</sequence>
<dbReference type="EMBL" id="CM003528">
    <property type="protein sequence ID" value="RCV08060.1"/>
    <property type="molecule type" value="Genomic_DNA"/>
</dbReference>
<gene>
    <name evidence="2" type="ORF">SETIT_1G296100v2</name>
</gene>
<dbReference type="AlphaFoldDB" id="A0A368PSW2"/>
<reference evidence="2" key="2">
    <citation type="submission" date="2015-07" db="EMBL/GenBank/DDBJ databases">
        <authorList>
            <person name="Noorani M."/>
        </authorList>
    </citation>
    <scope>NUCLEOTIDE SEQUENCE</scope>
    <source>
        <strain evidence="2">Yugu1</strain>
    </source>
</reference>
<accession>A0A368PSW2</accession>
<evidence type="ECO:0000256" key="1">
    <source>
        <dbReference type="SAM" id="MobiDB-lite"/>
    </source>
</evidence>
<feature type="region of interest" description="Disordered" evidence="1">
    <location>
        <begin position="250"/>
        <end position="282"/>
    </location>
</feature>
<name>A0A368PSW2_SETIT</name>
<dbReference type="OrthoDB" id="694579at2759"/>
<protein>
    <submittedName>
        <fullName evidence="2">Uncharacterized protein</fullName>
    </submittedName>
</protein>
<organism evidence="2">
    <name type="scientific">Setaria italica</name>
    <name type="common">Foxtail millet</name>
    <name type="synonym">Panicum italicum</name>
    <dbReference type="NCBI Taxonomy" id="4555"/>
    <lineage>
        <taxon>Eukaryota</taxon>
        <taxon>Viridiplantae</taxon>
        <taxon>Streptophyta</taxon>
        <taxon>Embryophyta</taxon>
        <taxon>Tracheophyta</taxon>
        <taxon>Spermatophyta</taxon>
        <taxon>Magnoliopsida</taxon>
        <taxon>Liliopsida</taxon>
        <taxon>Poales</taxon>
        <taxon>Poaceae</taxon>
        <taxon>PACMAD clade</taxon>
        <taxon>Panicoideae</taxon>
        <taxon>Panicodae</taxon>
        <taxon>Paniceae</taxon>
        <taxon>Cenchrinae</taxon>
        <taxon>Setaria</taxon>
    </lineage>
</organism>
<feature type="compositionally biased region" description="Low complexity" evidence="1">
    <location>
        <begin position="262"/>
        <end position="279"/>
    </location>
</feature>